<comment type="caution">
    <text evidence="2">The sequence shown here is derived from an EMBL/GenBank/DDBJ whole genome shotgun (WGS) entry which is preliminary data.</text>
</comment>
<name>A0ABD0XV82_9HEMI</name>
<evidence type="ECO:0000313" key="3">
    <source>
        <dbReference type="Proteomes" id="UP001558652"/>
    </source>
</evidence>
<dbReference type="EMBL" id="JBFDAA010000022">
    <property type="protein sequence ID" value="KAL1110622.1"/>
    <property type="molecule type" value="Genomic_DNA"/>
</dbReference>
<proteinExistence type="predicted"/>
<gene>
    <name evidence="2" type="ORF">AAG570_008150</name>
</gene>
<feature type="region of interest" description="Disordered" evidence="1">
    <location>
        <begin position="303"/>
        <end position="323"/>
    </location>
</feature>
<evidence type="ECO:0000256" key="1">
    <source>
        <dbReference type="SAM" id="MobiDB-lite"/>
    </source>
</evidence>
<feature type="compositionally biased region" description="Basic and acidic residues" evidence="1">
    <location>
        <begin position="303"/>
        <end position="319"/>
    </location>
</feature>
<sequence length="344" mass="39136">MKNGDALPDDEVVRILKLKLDKSTQLKIKGYVLDGFPENLNQAKLFFETPDKLPLENESDCVELWRIEEGPVSEVKECDEPEQPLDYKPNMAIHLRVSKANIHDGQLWTSINHPEFEAKLLDCPKDCSRVKKPSSLLDYFLGKDITLIGTLVEDELEDVIPKLISKIGPPRIYGSSFEEDMGEILMNTPNDIDSPLTKMSDEILKYEPLLINNIPMSKLGLIGRRIKSIMNSLTGIFHPSSSTDVIHKDRPTNTEYLPKQKESTGKYSERQQLYKSTMTNEYSDEEASYKRIDFEETRGCDALTKEKEKGTTDSEHPDRPGSVLSRCLSTETLWSIDLNTENHV</sequence>
<organism evidence="2 3">
    <name type="scientific">Ranatra chinensis</name>
    <dbReference type="NCBI Taxonomy" id="642074"/>
    <lineage>
        <taxon>Eukaryota</taxon>
        <taxon>Metazoa</taxon>
        <taxon>Ecdysozoa</taxon>
        <taxon>Arthropoda</taxon>
        <taxon>Hexapoda</taxon>
        <taxon>Insecta</taxon>
        <taxon>Pterygota</taxon>
        <taxon>Neoptera</taxon>
        <taxon>Paraneoptera</taxon>
        <taxon>Hemiptera</taxon>
        <taxon>Heteroptera</taxon>
        <taxon>Panheteroptera</taxon>
        <taxon>Nepomorpha</taxon>
        <taxon>Nepidae</taxon>
        <taxon>Ranatrinae</taxon>
        <taxon>Ranatra</taxon>
    </lineage>
</organism>
<protein>
    <submittedName>
        <fullName evidence="2">Uncharacterized protein</fullName>
    </submittedName>
</protein>
<keyword evidence="3" id="KW-1185">Reference proteome</keyword>
<accession>A0ABD0XV82</accession>
<dbReference type="AlphaFoldDB" id="A0ABD0XV82"/>
<reference evidence="2 3" key="1">
    <citation type="submission" date="2024-07" db="EMBL/GenBank/DDBJ databases">
        <title>Chromosome-level genome assembly of the water stick insect Ranatra chinensis (Heteroptera: Nepidae).</title>
        <authorList>
            <person name="Liu X."/>
        </authorList>
    </citation>
    <scope>NUCLEOTIDE SEQUENCE [LARGE SCALE GENOMIC DNA]</scope>
    <source>
        <strain evidence="2">Cailab_2021Rc</strain>
        <tissue evidence="2">Muscle</tissue>
    </source>
</reference>
<evidence type="ECO:0000313" key="2">
    <source>
        <dbReference type="EMBL" id="KAL1110622.1"/>
    </source>
</evidence>
<dbReference type="Proteomes" id="UP001558652">
    <property type="component" value="Unassembled WGS sequence"/>
</dbReference>
<dbReference type="InterPro" id="IPR027417">
    <property type="entry name" value="P-loop_NTPase"/>
</dbReference>
<dbReference type="Gene3D" id="3.40.50.300">
    <property type="entry name" value="P-loop containing nucleotide triphosphate hydrolases"/>
    <property type="match status" value="1"/>
</dbReference>